<gene>
    <name evidence="1" type="ORF">OOW_P131scaffold00380g10</name>
</gene>
<name>L7JEK9_PYRO1</name>
<sequence length="221" mass="25000">MRPRRFLKQVRTKYSADFSKPEMSGQEAGKGHIRLYPRRTGRKGRKFGKCRGSCKNLRWVGESEALLRWLVVAVGAVQKTVFTESAFAANASHMLGYIRLLINILCFYFLSEKPAERWCHVFNDTTLASRGDRLANQKKESPLLGRHSNTIRSLPAKTHKKCQGDQEAFTKLISHIPRCPIMAASRLSAFSDIEDAGRELGTWGVTGYTPNPTSEWFMSCN</sequence>
<proteinExistence type="predicted"/>
<evidence type="ECO:0000313" key="1">
    <source>
        <dbReference type="EMBL" id="ELQ66518.1"/>
    </source>
</evidence>
<dbReference type="EMBL" id="JH795555">
    <property type="protein sequence ID" value="ELQ66518.1"/>
    <property type="molecule type" value="Genomic_DNA"/>
</dbReference>
<accession>L7JEK9</accession>
<reference evidence="1" key="1">
    <citation type="journal article" date="2012" name="PLoS Genet.">
        <title>Comparative analysis of the genomes of two field isolates of the rice blast fungus Magnaporthe oryzae.</title>
        <authorList>
            <person name="Xue M."/>
            <person name="Yang J."/>
            <person name="Li Z."/>
            <person name="Hu S."/>
            <person name="Yao N."/>
            <person name="Dean R.A."/>
            <person name="Zhao W."/>
            <person name="Shen M."/>
            <person name="Zhang H."/>
            <person name="Li C."/>
            <person name="Liu L."/>
            <person name="Cao L."/>
            <person name="Xu X."/>
            <person name="Xing Y."/>
            <person name="Hsiang T."/>
            <person name="Zhang Z."/>
            <person name="Xu J.R."/>
            <person name="Peng Y.L."/>
        </authorList>
    </citation>
    <scope>NUCLEOTIDE SEQUENCE [LARGE SCALE GENOMIC DNA]</scope>
    <source>
        <strain evidence="1">P131</strain>
    </source>
</reference>
<organism>
    <name type="scientific">Pyricularia oryzae (strain P131)</name>
    <name type="common">Rice blast fungus</name>
    <name type="synonym">Magnaporthe oryzae</name>
    <dbReference type="NCBI Taxonomy" id="1143193"/>
    <lineage>
        <taxon>Eukaryota</taxon>
        <taxon>Fungi</taxon>
        <taxon>Dikarya</taxon>
        <taxon>Ascomycota</taxon>
        <taxon>Pezizomycotina</taxon>
        <taxon>Sordariomycetes</taxon>
        <taxon>Sordariomycetidae</taxon>
        <taxon>Magnaporthales</taxon>
        <taxon>Pyriculariaceae</taxon>
        <taxon>Pyricularia</taxon>
    </lineage>
</organism>
<dbReference type="AlphaFoldDB" id="L7JEK9"/>
<protein>
    <submittedName>
        <fullName evidence="1">Uncharacterized protein</fullName>
    </submittedName>
</protein>